<organism evidence="1 2">
    <name type="scientific">Allacma fusca</name>
    <dbReference type="NCBI Taxonomy" id="39272"/>
    <lineage>
        <taxon>Eukaryota</taxon>
        <taxon>Metazoa</taxon>
        <taxon>Ecdysozoa</taxon>
        <taxon>Arthropoda</taxon>
        <taxon>Hexapoda</taxon>
        <taxon>Collembola</taxon>
        <taxon>Symphypleona</taxon>
        <taxon>Sminthuridae</taxon>
        <taxon>Allacma</taxon>
    </lineage>
</organism>
<evidence type="ECO:0000313" key="1">
    <source>
        <dbReference type="EMBL" id="CAG7718228.1"/>
    </source>
</evidence>
<proteinExistence type="predicted"/>
<feature type="non-terminal residue" evidence="1">
    <location>
        <position position="1"/>
    </location>
</feature>
<protein>
    <submittedName>
        <fullName evidence="1">Uncharacterized protein</fullName>
    </submittedName>
</protein>
<dbReference type="EMBL" id="CAJVCH010051736">
    <property type="protein sequence ID" value="CAG7718228.1"/>
    <property type="molecule type" value="Genomic_DNA"/>
</dbReference>
<name>A0A8J2JDF8_9HEXA</name>
<reference evidence="1" key="1">
    <citation type="submission" date="2021-06" db="EMBL/GenBank/DDBJ databases">
        <authorList>
            <person name="Hodson N. C."/>
            <person name="Mongue J. A."/>
            <person name="Jaron S. K."/>
        </authorList>
    </citation>
    <scope>NUCLEOTIDE SEQUENCE</scope>
</reference>
<evidence type="ECO:0000313" key="2">
    <source>
        <dbReference type="Proteomes" id="UP000708208"/>
    </source>
</evidence>
<gene>
    <name evidence="1" type="ORF">AFUS01_LOCUS7637</name>
</gene>
<comment type="caution">
    <text evidence="1">The sequence shown here is derived from an EMBL/GenBank/DDBJ whole genome shotgun (WGS) entry which is preliminary data.</text>
</comment>
<dbReference type="Proteomes" id="UP000708208">
    <property type="component" value="Unassembled WGS sequence"/>
</dbReference>
<keyword evidence="2" id="KW-1185">Reference proteome</keyword>
<accession>A0A8J2JDF8</accession>
<sequence>TEEKILVGDIAVT</sequence>